<accession>A0A3N0Z470</accession>
<comment type="caution">
    <text evidence="1">The sequence shown here is derived from an EMBL/GenBank/DDBJ whole genome shotgun (WGS) entry which is preliminary data.</text>
</comment>
<dbReference type="OrthoDB" id="8939517at2759"/>
<reference evidence="1 2" key="1">
    <citation type="submission" date="2018-10" db="EMBL/GenBank/DDBJ databases">
        <title>Genome assembly for a Yunnan-Guizhou Plateau 3E fish, Anabarilius grahami (Regan), and its evolutionary and genetic applications.</title>
        <authorList>
            <person name="Jiang W."/>
        </authorList>
    </citation>
    <scope>NUCLEOTIDE SEQUENCE [LARGE SCALE GENOMIC DNA]</scope>
    <source>
        <strain evidence="1">AG-KIZ</strain>
        <tissue evidence="1">Muscle</tissue>
    </source>
</reference>
<sequence>MQLAAAVNLASRLGTETPVAETPHNISVPLTTMSEVEELEEWLQDSRNERAKQKMDATSSLMVFAKVLSVSDSFTEVSRKSSSIADFFRGGDASGSVSAPVDVGSVA</sequence>
<gene>
    <name evidence="1" type="ORF">DPX16_7926</name>
</gene>
<evidence type="ECO:0000313" key="1">
    <source>
        <dbReference type="EMBL" id="ROL52984.1"/>
    </source>
</evidence>
<dbReference type="EMBL" id="RJVU01014084">
    <property type="protein sequence ID" value="ROL52984.1"/>
    <property type="molecule type" value="Genomic_DNA"/>
</dbReference>
<organism evidence="1 2">
    <name type="scientific">Anabarilius grahami</name>
    <name type="common">Kanglang fish</name>
    <name type="synonym">Barilius grahami</name>
    <dbReference type="NCBI Taxonomy" id="495550"/>
    <lineage>
        <taxon>Eukaryota</taxon>
        <taxon>Metazoa</taxon>
        <taxon>Chordata</taxon>
        <taxon>Craniata</taxon>
        <taxon>Vertebrata</taxon>
        <taxon>Euteleostomi</taxon>
        <taxon>Actinopterygii</taxon>
        <taxon>Neopterygii</taxon>
        <taxon>Teleostei</taxon>
        <taxon>Ostariophysi</taxon>
        <taxon>Cypriniformes</taxon>
        <taxon>Xenocyprididae</taxon>
        <taxon>Xenocypridinae</taxon>
        <taxon>Xenocypridinae incertae sedis</taxon>
        <taxon>Anabarilius</taxon>
    </lineage>
</organism>
<dbReference type="Proteomes" id="UP000281406">
    <property type="component" value="Unassembled WGS sequence"/>
</dbReference>
<keyword evidence="2" id="KW-1185">Reference proteome</keyword>
<name>A0A3N0Z470_ANAGA</name>
<proteinExistence type="predicted"/>
<evidence type="ECO:0000313" key="2">
    <source>
        <dbReference type="Proteomes" id="UP000281406"/>
    </source>
</evidence>
<dbReference type="AlphaFoldDB" id="A0A3N0Z470"/>
<protein>
    <submittedName>
        <fullName evidence="1">Uncharacterized protein</fullName>
    </submittedName>
</protein>